<dbReference type="EMBL" id="BJWL01000008">
    <property type="protein sequence ID" value="GFY92945.1"/>
    <property type="molecule type" value="Genomic_DNA"/>
</dbReference>
<keyword evidence="4" id="KW-1185">Reference proteome</keyword>
<name>A0A7J0F2K8_9ERIC</name>
<proteinExistence type="predicted"/>
<dbReference type="Proteomes" id="UP000585474">
    <property type="component" value="Unassembled WGS sequence"/>
</dbReference>
<protein>
    <recommendedName>
        <fullName evidence="2">DUF4371 domain-containing protein</fullName>
    </recommendedName>
</protein>
<comment type="caution">
    <text evidence="3">The sequence shown here is derived from an EMBL/GenBank/DDBJ whole genome shotgun (WGS) entry which is preliminary data.</text>
</comment>
<dbReference type="Pfam" id="PF14291">
    <property type="entry name" value="DUF4371"/>
    <property type="match status" value="1"/>
</dbReference>
<feature type="compositionally biased region" description="Basic residues" evidence="1">
    <location>
        <begin position="11"/>
        <end position="26"/>
    </location>
</feature>
<evidence type="ECO:0000313" key="4">
    <source>
        <dbReference type="Proteomes" id="UP000585474"/>
    </source>
</evidence>
<dbReference type="PANTHER" id="PTHR45749:SF35">
    <property type="entry name" value="AC-LIKE TRANSPOSASE-RELATED"/>
    <property type="match status" value="1"/>
</dbReference>
<dbReference type="PANTHER" id="PTHR45749">
    <property type="match status" value="1"/>
</dbReference>
<sequence length="490" mass="55875">MTKNENDKNRVRFRKQNSGHFNRKVKQQKDATKKSLVGSISKLFDAKKQKSLLSSQVEEVSDEEKGEECVNDLHDVEEASEGVDVANEEFEDGYNEGPIPMNDDLGDVGGNRENESILNLEKDIDVNYDPGLWGSINDTKRLFKSKPMTTSLAEEGTNDWHNLPTKLREHERNVEHIANVVRWVDLHNGLQQKATIDKKMEEQIDKERVRWKMILVRIIGVIKTLARNSLPFRGTNEKIYEKNNGLFCQLIEFVAEFDPIMQEHLRRVVDKEIQHHYLSHKIQNELISLLAKEIKEKILKKILRAKYFSVILDCTPDLSHEEQMSIVIRCVDESEVKVEEFFLGFIKVDDTSGFGLFKRLEDALVDLKLNIDDIRGQGYDNGSNMKGKHQGVQKRLLDVNPRAFYIPCGCHSLNLALCDMAKSCVKARNFFRICAKSLYFVFGFNTSVGYSSNICEGFDTKGIVGNSLGKSCGECKSNKKPSAGTKRCID</sequence>
<evidence type="ECO:0000256" key="1">
    <source>
        <dbReference type="SAM" id="MobiDB-lite"/>
    </source>
</evidence>
<evidence type="ECO:0000259" key="2">
    <source>
        <dbReference type="Pfam" id="PF14291"/>
    </source>
</evidence>
<dbReference type="OrthoDB" id="1692427at2759"/>
<reference evidence="3 4" key="1">
    <citation type="submission" date="2019-07" db="EMBL/GenBank/DDBJ databases">
        <title>De Novo Assembly of kiwifruit Actinidia rufa.</title>
        <authorList>
            <person name="Sugita-Konishi S."/>
            <person name="Sato K."/>
            <person name="Mori E."/>
            <person name="Abe Y."/>
            <person name="Kisaki G."/>
            <person name="Hamano K."/>
            <person name="Suezawa K."/>
            <person name="Otani M."/>
            <person name="Fukuda T."/>
            <person name="Manabe T."/>
            <person name="Gomi K."/>
            <person name="Tabuchi M."/>
            <person name="Akimitsu K."/>
            <person name="Kataoka I."/>
        </authorList>
    </citation>
    <scope>NUCLEOTIDE SEQUENCE [LARGE SCALE GENOMIC DNA]</scope>
    <source>
        <strain evidence="4">cv. Fuchu</strain>
    </source>
</reference>
<feature type="compositionally biased region" description="Basic and acidic residues" evidence="1">
    <location>
        <begin position="1"/>
        <end position="10"/>
    </location>
</feature>
<evidence type="ECO:0000313" key="3">
    <source>
        <dbReference type="EMBL" id="GFY92945.1"/>
    </source>
</evidence>
<gene>
    <name evidence="3" type="ORF">Acr_08g0013410</name>
</gene>
<dbReference type="InterPro" id="IPR012337">
    <property type="entry name" value="RNaseH-like_sf"/>
</dbReference>
<dbReference type="AlphaFoldDB" id="A0A7J0F2K8"/>
<dbReference type="SUPFAM" id="SSF53098">
    <property type="entry name" value="Ribonuclease H-like"/>
    <property type="match status" value="1"/>
</dbReference>
<feature type="region of interest" description="Disordered" evidence="1">
    <location>
        <begin position="1"/>
        <end position="33"/>
    </location>
</feature>
<feature type="domain" description="DUF4371" evidence="2">
    <location>
        <begin position="190"/>
        <end position="391"/>
    </location>
</feature>
<accession>A0A7J0F2K8</accession>
<organism evidence="3 4">
    <name type="scientific">Actinidia rufa</name>
    <dbReference type="NCBI Taxonomy" id="165716"/>
    <lineage>
        <taxon>Eukaryota</taxon>
        <taxon>Viridiplantae</taxon>
        <taxon>Streptophyta</taxon>
        <taxon>Embryophyta</taxon>
        <taxon>Tracheophyta</taxon>
        <taxon>Spermatophyta</taxon>
        <taxon>Magnoliopsida</taxon>
        <taxon>eudicotyledons</taxon>
        <taxon>Gunneridae</taxon>
        <taxon>Pentapetalae</taxon>
        <taxon>asterids</taxon>
        <taxon>Ericales</taxon>
        <taxon>Actinidiaceae</taxon>
        <taxon>Actinidia</taxon>
    </lineage>
</organism>
<dbReference type="InterPro" id="IPR025398">
    <property type="entry name" value="DUF4371"/>
</dbReference>